<accession>I4Z5N0</accession>
<keyword evidence="2" id="KW-0560">Oxidoreductase</keyword>
<dbReference type="Pfam" id="PF01266">
    <property type="entry name" value="DAO"/>
    <property type="match status" value="1"/>
</dbReference>
<dbReference type="Gene3D" id="3.50.50.60">
    <property type="entry name" value="FAD/NAD(P)-binding domain"/>
    <property type="match status" value="2"/>
</dbReference>
<dbReference type="Proteomes" id="UP000053899">
    <property type="component" value="Unassembled WGS sequence"/>
</dbReference>
<evidence type="ECO:0000256" key="1">
    <source>
        <dbReference type="ARBA" id="ARBA00009410"/>
    </source>
</evidence>
<dbReference type="GO" id="GO:0055130">
    <property type="term" value="P:D-alanine catabolic process"/>
    <property type="evidence" value="ECO:0007669"/>
    <property type="project" value="TreeGrafter"/>
</dbReference>
<gene>
    <name evidence="4" type="ORF">LepocDRAFT_00002530</name>
</gene>
<dbReference type="AlphaFoldDB" id="I4Z5N0"/>
<dbReference type="GO" id="GO:0008718">
    <property type="term" value="F:D-amino-acid dehydrogenase activity"/>
    <property type="evidence" value="ECO:0007669"/>
    <property type="project" value="TreeGrafter"/>
</dbReference>
<protein>
    <submittedName>
        <fullName evidence="4">Glycine/D-amino acid oxidase, deaminating</fullName>
    </submittedName>
</protein>
<evidence type="ECO:0000313" key="4">
    <source>
        <dbReference type="EMBL" id="EIM31522.1"/>
    </source>
</evidence>
<evidence type="ECO:0000256" key="2">
    <source>
        <dbReference type="ARBA" id="ARBA00023002"/>
    </source>
</evidence>
<evidence type="ECO:0000259" key="3">
    <source>
        <dbReference type="Pfam" id="PF01266"/>
    </source>
</evidence>
<dbReference type="SUPFAM" id="SSF54373">
    <property type="entry name" value="FAD-linked reductases, C-terminal domain"/>
    <property type="match status" value="1"/>
</dbReference>
<keyword evidence="5" id="KW-1185">Reference proteome</keyword>
<evidence type="ECO:0000313" key="5">
    <source>
        <dbReference type="Proteomes" id="UP000053899"/>
    </source>
</evidence>
<dbReference type="GO" id="GO:0005886">
    <property type="term" value="C:plasma membrane"/>
    <property type="evidence" value="ECO:0007669"/>
    <property type="project" value="TreeGrafter"/>
</dbReference>
<organism evidence="4 5">
    <name type="scientific">Leptothrix ochracea L12</name>
    <dbReference type="NCBI Taxonomy" id="735332"/>
    <lineage>
        <taxon>Bacteria</taxon>
        <taxon>Pseudomonadati</taxon>
        <taxon>Pseudomonadota</taxon>
        <taxon>Betaproteobacteria</taxon>
        <taxon>Burkholderiales</taxon>
        <taxon>Sphaerotilaceae</taxon>
        <taxon>Leptothrix</taxon>
    </lineage>
</organism>
<dbReference type="HOGENOM" id="CLU_007884_9_2_4"/>
<dbReference type="PANTHER" id="PTHR13847">
    <property type="entry name" value="SARCOSINE DEHYDROGENASE-RELATED"/>
    <property type="match status" value="1"/>
</dbReference>
<dbReference type="Gene3D" id="3.30.9.10">
    <property type="entry name" value="D-Amino Acid Oxidase, subunit A, domain 2"/>
    <property type="match status" value="1"/>
</dbReference>
<sequence length="426" mass="47116">MGAGITGITTAYELAIDGHRVTVFDRNDMVASEGSFANAGLVSPGCVSPAAAPGLRRWLLRGLFTHESALRWRPNLNRSQWSWLRQWWQACEAPQAADVRAMVELARLSRERLAGITERYRLDYERSDGVLLLLRSGREFAATHRHMTMLTELGVDAQELTPERCREIEPSLREKVRLAGGLLLADDGVGNCRQFAQMLRDIAAEKYGVLFRFGTEVRALDCTQGRPLVHFEQRALRSPGTQERPPELRIEPYDAVVICGGASAKPVLRSAGLDLPILPVYGYSVTLRLRADGHAPRSAIVDARTGIAITRMGDRVRVTGGFEIFQDRQPLQQSGALMPLYKALHRWYPYAADMSQPQIWKGARPMLPHGPPVVGPAPSSGVWLNVGHGAHGWSLACGSARLLADQIAGREPSLNPQPFSVRPWLR</sequence>
<reference evidence="4 5" key="1">
    <citation type="submission" date="2012-04" db="EMBL/GenBank/DDBJ databases">
        <title>Improved High-Quality Draft sequence of Leptothrix ochracea L12.</title>
        <authorList>
            <consortium name="US DOE Joint Genome Institute"/>
            <person name="Lucas S."/>
            <person name="Han J."/>
            <person name="Lapidus A."/>
            <person name="Cheng J.-F."/>
            <person name="Goodwin L."/>
            <person name="Pitluck S."/>
            <person name="Peters L."/>
            <person name="Zeytun A."/>
            <person name="Detter J.C."/>
            <person name="Han C."/>
            <person name="Tapia R."/>
            <person name="Land M."/>
            <person name="Hauser L."/>
            <person name="Kyrpides N."/>
            <person name="Ivanova N."/>
            <person name="Pagani I."/>
            <person name="Stepanauskas R."/>
            <person name="Masland D."/>
            <person name="Poulton N."/>
            <person name="Emerson D."/>
            <person name="Fleming E."/>
            <person name="Woyke T."/>
        </authorList>
    </citation>
    <scope>NUCLEOTIDE SEQUENCE [LARGE SCALE GENOMIC DNA]</scope>
    <source>
        <strain evidence="4 5">L12</strain>
    </source>
</reference>
<dbReference type="GO" id="GO:0005737">
    <property type="term" value="C:cytoplasm"/>
    <property type="evidence" value="ECO:0007669"/>
    <property type="project" value="TreeGrafter"/>
</dbReference>
<comment type="similarity">
    <text evidence="1">Belongs to the DadA oxidoreductase family.</text>
</comment>
<dbReference type="EMBL" id="JH660678">
    <property type="protein sequence ID" value="EIM31522.1"/>
    <property type="molecule type" value="Genomic_DNA"/>
</dbReference>
<proteinExistence type="inferred from homology"/>
<dbReference type="PANTHER" id="PTHR13847:SF280">
    <property type="entry name" value="D-AMINO ACID DEHYDROGENASE"/>
    <property type="match status" value="1"/>
</dbReference>
<feature type="domain" description="FAD dependent oxidoreductase" evidence="3">
    <location>
        <begin position="2"/>
        <end position="405"/>
    </location>
</feature>
<dbReference type="InterPro" id="IPR006076">
    <property type="entry name" value="FAD-dep_OxRdtase"/>
</dbReference>
<dbReference type="SUPFAM" id="SSF51905">
    <property type="entry name" value="FAD/NAD(P)-binding domain"/>
    <property type="match status" value="1"/>
</dbReference>
<name>I4Z5N0_9BURK</name>
<dbReference type="InterPro" id="IPR036188">
    <property type="entry name" value="FAD/NAD-bd_sf"/>
</dbReference>